<gene>
    <name evidence="1" type="ORF">TNO020_40097</name>
</gene>
<dbReference type="EMBL" id="OENF01000034">
    <property type="protein sequence ID" value="SOS74878.1"/>
    <property type="molecule type" value="Genomic_DNA"/>
</dbReference>
<dbReference type="AlphaFoldDB" id="A0A2H1YHC8"/>
<protein>
    <submittedName>
        <fullName evidence="1">Uncharacterized protein</fullName>
    </submittedName>
</protein>
<evidence type="ECO:0000313" key="1">
    <source>
        <dbReference type="EMBL" id="SOS74878.1"/>
    </source>
</evidence>
<proteinExistence type="predicted"/>
<organism evidence="1 2">
    <name type="scientific">Tenacibaculum piscium</name>
    <dbReference type="NCBI Taxonomy" id="1458515"/>
    <lineage>
        <taxon>Bacteria</taxon>
        <taxon>Pseudomonadati</taxon>
        <taxon>Bacteroidota</taxon>
        <taxon>Flavobacteriia</taxon>
        <taxon>Flavobacteriales</taxon>
        <taxon>Flavobacteriaceae</taxon>
        <taxon>Tenacibaculum</taxon>
    </lineage>
</organism>
<dbReference type="Proteomes" id="UP000234211">
    <property type="component" value="Unassembled WGS sequence"/>
</dbReference>
<sequence>MHQALTVGTPSLGALSKINEDKAITGIKNLFKAVSMYFDNILPDGKAEVIAVELLSKYEYRSLRLEDLVVICKNLKESDVFKITPARILREIKKYSDNREKLAIQLSKQSSDIAKQSVNYQLEARLQKHFKSAPNANRLASKRNSVSNKFK</sequence>
<name>A0A2H1YHC8_9FLAO</name>
<keyword evidence="2" id="KW-1185">Reference proteome</keyword>
<reference evidence="2" key="1">
    <citation type="submission" date="2017-11" db="EMBL/GenBank/DDBJ databases">
        <authorList>
            <person name="Duchaud E."/>
        </authorList>
    </citation>
    <scope>NUCLEOTIDE SEQUENCE [LARGE SCALE GENOMIC DNA]</scope>
    <source>
        <strain evidence="2">Tenacibaculum sp. TNO020</strain>
    </source>
</reference>
<evidence type="ECO:0000313" key="2">
    <source>
        <dbReference type="Proteomes" id="UP000234211"/>
    </source>
</evidence>
<accession>A0A2H1YHC8</accession>